<accession>A0A3B1ADV7</accession>
<dbReference type="GO" id="GO:0052689">
    <property type="term" value="F:carboxylic ester hydrolase activity"/>
    <property type="evidence" value="ECO:0007669"/>
    <property type="project" value="UniProtKB-KW"/>
</dbReference>
<name>A0A3B1ADV7_9ZZZZ</name>
<dbReference type="PANTHER" id="PTHR43798">
    <property type="entry name" value="MONOACYLGLYCEROL LIPASE"/>
    <property type="match status" value="1"/>
</dbReference>
<dbReference type="InterPro" id="IPR010076">
    <property type="entry name" value="BioH"/>
</dbReference>
<gene>
    <name evidence="6" type="ORF">MNBD_GAMMA21-2363</name>
</gene>
<feature type="domain" description="AB hydrolase-1" evidence="5">
    <location>
        <begin position="15"/>
        <end position="248"/>
    </location>
</feature>
<dbReference type="AlphaFoldDB" id="A0A3B1ADV7"/>
<evidence type="ECO:0000256" key="3">
    <source>
        <dbReference type="ARBA" id="ARBA00022756"/>
    </source>
</evidence>
<dbReference type="GO" id="GO:0009102">
    <property type="term" value="P:biotin biosynthetic process"/>
    <property type="evidence" value="ECO:0007669"/>
    <property type="project" value="UniProtKB-KW"/>
</dbReference>
<organism evidence="6">
    <name type="scientific">hydrothermal vent metagenome</name>
    <dbReference type="NCBI Taxonomy" id="652676"/>
    <lineage>
        <taxon>unclassified sequences</taxon>
        <taxon>metagenomes</taxon>
        <taxon>ecological metagenomes</taxon>
    </lineage>
</organism>
<keyword evidence="4" id="KW-0378">Hydrolase</keyword>
<keyword evidence="3" id="KW-0093">Biotin biosynthesis</keyword>
<dbReference type="Gene3D" id="3.40.50.1820">
    <property type="entry name" value="alpha/beta hydrolase"/>
    <property type="match status" value="1"/>
</dbReference>
<evidence type="ECO:0000256" key="2">
    <source>
        <dbReference type="ARBA" id="ARBA00022490"/>
    </source>
</evidence>
<reference evidence="6" key="1">
    <citation type="submission" date="2018-06" db="EMBL/GenBank/DDBJ databases">
        <authorList>
            <person name="Zhirakovskaya E."/>
        </authorList>
    </citation>
    <scope>NUCLEOTIDE SEQUENCE</scope>
</reference>
<evidence type="ECO:0000313" key="6">
    <source>
        <dbReference type="EMBL" id="VAW99830.1"/>
    </source>
</evidence>
<dbReference type="InterPro" id="IPR029058">
    <property type="entry name" value="AB_hydrolase_fold"/>
</dbReference>
<evidence type="ECO:0000259" key="5">
    <source>
        <dbReference type="Pfam" id="PF00561"/>
    </source>
</evidence>
<dbReference type="EMBL" id="UOFR01000070">
    <property type="protein sequence ID" value="VAW99830.1"/>
    <property type="molecule type" value="Genomic_DNA"/>
</dbReference>
<keyword evidence="2" id="KW-0963">Cytoplasm</keyword>
<dbReference type="PRINTS" id="PR00111">
    <property type="entry name" value="ABHYDROLASE"/>
</dbReference>
<keyword evidence="1" id="KW-0719">Serine esterase</keyword>
<dbReference type="NCBIfam" id="TIGR01738">
    <property type="entry name" value="bioH"/>
    <property type="match status" value="1"/>
</dbReference>
<dbReference type="HAMAP" id="MF_01260">
    <property type="entry name" value="Carboxylester"/>
    <property type="match status" value="1"/>
</dbReference>
<dbReference type="InterPro" id="IPR000073">
    <property type="entry name" value="AB_hydrolase_1"/>
</dbReference>
<dbReference type="Pfam" id="PF00561">
    <property type="entry name" value="Abhydrolase_1"/>
    <property type="match status" value="1"/>
</dbReference>
<dbReference type="InterPro" id="IPR050266">
    <property type="entry name" value="AB_hydrolase_sf"/>
</dbReference>
<sequence length="261" mass="28616">MDGQELNIEIEGNGPPLALVHGWGMHAGLFQPIVDKLKDRFTFYLVDLPGHGNSTATADLSRLDAITSLIAKNLQQFVSGKINVLGWSLGGLIAQRMATLYPDLVSKLILVSSSACFTNKQGWSDGIDVAMLDQFSTELGNNYQQTLDRFLAVQFMGSAQPKINLKLARDLIAMKSTPTTVALQQGLELLKQTDLRIDLPNISCPCLVLSGERDTLIPTKAVRFITGQIPQVRSYLFKSGSHAPFLTHSKAFNANLEQFLL</sequence>
<dbReference type="PANTHER" id="PTHR43798:SF31">
    <property type="entry name" value="AB HYDROLASE SUPERFAMILY PROTEIN YCLE"/>
    <property type="match status" value="1"/>
</dbReference>
<evidence type="ECO:0000256" key="1">
    <source>
        <dbReference type="ARBA" id="ARBA00022487"/>
    </source>
</evidence>
<proteinExistence type="inferred from homology"/>
<protein>
    <recommendedName>
        <fullName evidence="5">AB hydrolase-1 domain-containing protein</fullName>
    </recommendedName>
</protein>
<evidence type="ECO:0000256" key="4">
    <source>
        <dbReference type="ARBA" id="ARBA00022801"/>
    </source>
</evidence>
<dbReference type="SUPFAM" id="SSF53474">
    <property type="entry name" value="alpha/beta-Hydrolases"/>
    <property type="match status" value="1"/>
</dbReference>
<dbReference type="GO" id="GO:0016020">
    <property type="term" value="C:membrane"/>
    <property type="evidence" value="ECO:0007669"/>
    <property type="project" value="TreeGrafter"/>
</dbReference>